<protein>
    <submittedName>
        <fullName evidence="1">Uncharacterized protein</fullName>
    </submittedName>
</protein>
<dbReference type="InterPro" id="IPR029251">
    <property type="entry name" value="Faap100"/>
</dbReference>
<dbReference type="PANTHER" id="PTHR14890">
    <property type="entry name" value="FANCONI ANEMIA CORE COMPLEX-ASSOCIATED PROTEIN 100"/>
    <property type="match status" value="1"/>
</dbReference>
<dbReference type="GO" id="GO:0005654">
    <property type="term" value="C:nucleoplasm"/>
    <property type="evidence" value="ECO:0007669"/>
    <property type="project" value="TreeGrafter"/>
</dbReference>
<dbReference type="Proteomes" id="UP001208570">
    <property type="component" value="Unassembled WGS sequence"/>
</dbReference>
<name>A0AAD9NA39_9ANNE</name>
<proteinExistence type="predicted"/>
<dbReference type="GO" id="GO:0043240">
    <property type="term" value="C:Fanconi anaemia nuclear complex"/>
    <property type="evidence" value="ECO:0007669"/>
    <property type="project" value="InterPro"/>
</dbReference>
<gene>
    <name evidence="1" type="ORF">LSH36_148g02075</name>
</gene>
<evidence type="ECO:0000313" key="2">
    <source>
        <dbReference type="Proteomes" id="UP001208570"/>
    </source>
</evidence>
<keyword evidence="2" id="KW-1185">Reference proteome</keyword>
<dbReference type="PANTHER" id="PTHR14890:SF1">
    <property type="entry name" value="FANCONI ANEMIA CORE COMPLEX-ASSOCIATED PROTEIN 100"/>
    <property type="match status" value="1"/>
</dbReference>
<dbReference type="Pfam" id="PF15146">
    <property type="entry name" value="FANCAA"/>
    <property type="match status" value="1"/>
</dbReference>
<evidence type="ECO:0000313" key="1">
    <source>
        <dbReference type="EMBL" id="KAK2159669.1"/>
    </source>
</evidence>
<accession>A0AAD9NA39</accession>
<reference evidence="1" key="1">
    <citation type="journal article" date="2023" name="Mol. Biol. Evol.">
        <title>Third-Generation Sequencing Reveals the Adaptive Role of the Epigenome in Three Deep-Sea Polychaetes.</title>
        <authorList>
            <person name="Perez M."/>
            <person name="Aroh O."/>
            <person name="Sun Y."/>
            <person name="Lan Y."/>
            <person name="Juniper S.K."/>
            <person name="Young C.R."/>
            <person name="Angers B."/>
            <person name="Qian P.Y."/>
        </authorList>
    </citation>
    <scope>NUCLEOTIDE SEQUENCE</scope>
    <source>
        <strain evidence="1">P08H-3</strain>
    </source>
</reference>
<dbReference type="GO" id="GO:0036297">
    <property type="term" value="P:interstrand cross-link repair"/>
    <property type="evidence" value="ECO:0007669"/>
    <property type="project" value="InterPro"/>
</dbReference>
<sequence>MSVKTEIDVEDGVLENIWCYAYTLSEACNTVFAQVTFRSRSDKMECAVTYPSAVEDICIESKKSEDDPLVWWALTEEDVWRTTLSDCSNNESEEMDSDLDIFKDLLKDTQASTSAGPDPVCDPGHRVVSELTGGRSLLVLGDILILLIQKKCDWWWLLFSIHRNGKDIDVRQQSKIYITGSSTLCGVSSDFKGDYMYFPDLYVIKPVDSPTHVQATNNKTVTVNSRLFTHLCGTESCLRGTPVCMITSNSGMLYGIPLSQHHPMMTLTVLMDIAEPVVAICSLVVKLKLIHGEHKLSIFNMTAGSFGDNSANCMLIVGKLGKVQLLLSAPLADKGPDTKIIRYTFSVSGLVQCADVCGSFLVHSTGQDVYITDMASLLYKLLHDPDDKDLHVPLHAQPQGVGNVKKIRVKQIENPSKESGSKVSYLALTVKGRLLKLVASGQPELPSSGYTPGCGGIKDALAGIGQISSRLEAVQKKLSLQDDILQQLHIASLILIGLEQENTTENQSENLRNVVLCHNDCPLSVSWQVREVETSSDVISYTFVLRVLIVGASLASGWHVSVSLFQDGHSEKKNNVMYSKVAELGELSSGHFQDVSIDLDEMVLGGENLPLTVSAKLLYKLGEDAPTEDTRQKDIHVFIPLPRIMLDVILFLKTPVSGLDHVSSQPVKADEILENLAKSRSCYSLFASSAVGKMEFSSAGSYTSSIMVKAEQMQALQVKSELEVMKWLFKGSNRHIGGKTAQFVSPSNHQVMISVHSPNKKAYEIKLQSQKMDLLFQMTTSIKNRLKILKEVPPDVTTLEASGMLEKIQSLLRDVTCLQDSKARTSTEQTVQEILSIYKKLQDIRI</sequence>
<comment type="caution">
    <text evidence="1">The sequence shown here is derived from an EMBL/GenBank/DDBJ whole genome shotgun (WGS) entry which is preliminary data.</text>
</comment>
<organism evidence="1 2">
    <name type="scientific">Paralvinella palmiformis</name>
    <dbReference type="NCBI Taxonomy" id="53620"/>
    <lineage>
        <taxon>Eukaryota</taxon>
        <taxon>Metazoa</taxon>
        <taxon>Spiralia</taxon>
        <taxon>Lophotrochozoa</taxon>
        <taxon>Annelida</taxon>
        <taxon>Polychaeta</taxon>
        <taxon>Sedentaria</taxon>
        <taxon>Canalipalpata</taxon>
        <taxon>Terebellida</taxon>
        <taxon>Terebelliformia</taxon>
        <taxon>Alvinellidae</taxon>
        <taxon>Paralvinella</taxon>
    </lineage>
</organism>
<dbReference type="EMBL" id="JAODUP010000148">
    <property type="protein sequence ID" value="KAK2159669.1"/>
    <property type="molecule type" value="Genomic_DNA"/>
</dbReference>
<dbReference type="AlphaFoldDB" id="A0AAD9NA39"/>